<feature type="domain" description="F-box" evidence="1">
    <location>
        <begin position="1"/>
        <end position="49"/>
    </location>
</feature>
<reference evidence="3" key="1">
    <citation type="submission" date="2024-06" db="EMBL/GenBank/DDBJ databases">
        <title>Multi-omics analyses provide insights into the biosynthesis of the anticancer antibiotic pleurotin in Hohenbuehelia grisea.</title>
        <authorList>
            <person name="Weaver J.A."/>
            <person name="Alberti F."/>
        </authorList>
    </citation>
    <scope>NUCLEOTIDE SEQUENCE [LARGE SCALE GENOMIC DNA]</scope>
    <source>
        <strain evidence="3">T-177</strain>
    </source>
</reference>
<dbReference type="EMBL" id="JASNQZ010000008">
    <property type="protein sequence ID" value="KAL0953239.1"/>
    <property type="molecule type" value="Genomic_DNA"/>
</dbReference>
<evidence type="ECO:0000259" key="1">
    <source>
        <dbReference type="PROSITE" id="PS50181"/>
    </source>
</evidence>
<organism evidence="2 3">
    <name type="scientific">Hohenbuehelia grisea</name>
    <dbReference type="NCBI Taxonomy" id="104357"/>
    <lineage>
        <taxon>Eukaryota</taxon>
        <taxon>Fungi</taxon>
        <taxon>Dikarya</taxon>
        <taxon>Basidiomycota</taxon>
        <taxon>Agaricomycotina</taxon>
        <taxon>Agaricomycetes</taxon>
        <taxon>Agaricomycetidae</taxon>
        <taxon>Agaricales</taxon>
        <taxon>Pleurotineae</taxon>
        <taxon>Pleurotaceae</taxon>
        <taxon>Hohenbuehelia</taxon>
    </lineage>
</organism>
<protein>
    <recommendedName>
        <fullName evidence="1">F-box domain-containing protein</fullName>
    </recommendedName>
</protein>
<evidence type="ECO:0000313" key="3">
    <source>
        <dbReference type="Proteomes" id="UP001556367"/>
    </source>
</evidence>
<keyword evidence="3" id="KW-1185">Reference proteome</keyword>
<dbReference type="InterPro" id="IPR036047">
    <property type="entry name" value="F-box-like_dom_sf"/>
</dbReference>
<accession>A0ABR3JC07</accession>
<dbReference type="PROSITE" id="PS50181">
    <property type="entry name" value="FBOX"/>
    <property type="match status" value="1"/>
</dbReference>
<proteinExistence type="predicted"/>
<dbReference type="Proteomes" id="UP001556367">
    <property type="component" value="Unassembled WGS sequence"/>
</dbReference>
<evidence type="ECO:0000313" key="2">
    <source>
        <dbReference type="EMBL" id="KAL0953239.1"/>
    </source>
</evidence>
<dbReference type="SUPFAM" id="SSF81383">
    <property type="entry name" value="F-box domain"/>
    <property type="match status" value="1"/>
</dbReference>
<comment type="caution">
    <text evidence="2">The sequence shown here is derived from an EMBL/GenBank/DDBJ whole genome shotgun (WGS) entry which is preliminary data.</text>
</comment>
<sequence>MNLLELPFDLLYHITHLLDSDSLLNLAKTCSSLQRQICEPHSHKLWLNAYRVDIDLPAPPPGMSQEEWDALIFREVICDNCENILEVIAPFRDRFCEACYDQPSVFVSRSSYLFHSPNGEDILDLLPYVDAHNFAWHRSDQYPRIKPRIGEGNGGRFYLLADVTKVEETLASFMSRINSGDPDAAHEMAEYRSSAEQSTEELSQYNRGFMAWLGAQKIKRRDAILNRLLRKYAKRDIMSARVLSRTVVDKYYTLTDKEWSFIAPELEELVEEEHQARRHQKRTKIMQQRVALASDLYHKYQVGLLPAESLDIPSTTQLLEGWLPLKALLGASHNKIKESEYLAAFNILPLEIQRQRHERRSYLESLIPSSNVSLDRLALATSVFTCRPCHGKHFSCGSLITWDAIRQHQCSAQNAIPLEERLSCFDFDSRGAAAVKSLSGILNLNSKSVVPRDFDRLDHRFICGRCPRIVGLKRSGQYAMSWRQCVTHWSTVEHEGHKHPQWSILAPLASADVKRRETRHGVHNAGWWRCNHHDCAMETAGLSSMRTHLRLVHQVMNAEEEKDMYYSLNLTETPKLVMAFMHPALYRCCRCPPPKNSSRLFDHTQVTQHLGHMHCIDEFTEGTDYAAVEMLVT</sequence>
<dbReference type="InterPro" id="IPR001810">
    <property type="entry name" value="F-box_dom"/>
</dbReference>
<name>A0ABR3JC07_9AGAR</name>
<gene>
    <name evidence="2" type="ORF">HGRIS_004492</name>
</gene>